<dbReference type="InterPro" id="IPR022635">
    <property type="entry name" value="DNA_polIII_beta_C"/>
</dbReference>
<evidence type="ECO:0000313" key="15">
    <source>
        <dbReference type="Proteomes" id="UP000250928"/>
    </source>
</evidence>
<dbReference type="Gene3D" id="3.10.150.10">
    <property type="entry name" value="DNA Polymerase III, subunit A, domain 2"/>
    <property type="match status" value="1"/>
</dbReference>
<evidence type="ECO:0000256" key="7">
    <source>
        <dbReference type="ARBA" id="ARBA00022705"/>
    </source>
</evidence>
<keyword evidence="4 10" id="KW-0963">Cytoplasm</keyword>
<evidence type="ECO:0000256" key="3">
    <source>
        <dbReference type="ARBA" id="ARBA00021035"/>
    </source>
</evidence>
<dbReference type="InterPro" id="IPR046938">
    <property type="entry name" value="DNA_clamp_sf"/>
</dbReference>
<dbReference type="InterPro" id="IPR001001">
    <property type="entry name" value="DNA_polIII_beta"/>
</dbReference>
<dbReference type="Pfam" id="PF00712">
    <property type="entry name" value="DNA_pol3_beta"/>
    <property type="match status" value="1"/>
</dbReference>
<evidence type="ECO:0000256" key="5">
    <source>
        <dbReference type="ARBA" id="ARBA00022679"/>
    </source>
</evidence>
<evidence type="ECO:0000256" key="8">
    <source>
        <dbReference type="ARBA" id="ARBA00022932"/>
    </source>
</evidence>
<dbReference type="AlphaFoldDB" id="A0A6N4DVY5"/>
<feature type="domain" description="DNA polymerase III beta sliding clamp C-terminal" evidence="13">
    <location>
        <begin position="246"/>
        <end position="365"/>
    </location>
</feature>
<dbReference type="PANTHER" id="PTHR30478:SF0">
    <property type="entry name" value="BETA SLIDING CLAMP"/>
    <property type="match status" value="1"/>
</dbReference>
<accession>A0A6N4DVY5</accession>
<dbReference type="EMBL" id="PQCO01000176">
    <property type="protein sequence ID" value="PUE02669.1"/>
    <property type="molecule type" value="Genomic_DNA"/>
</dbReference>
<sequence>MKISTDRDTLLKPLQLVGGVVEKRQTLPILANVLINTGKDGMTLTATDMEVEMSTHAKVECDTEHDLTLPARKLLDICRSLPEHATIQINVEGDRAVLRSGKSRFTIGMLPAQDYPAIDPALSSERFTLTQKKLKHLIDKCHFAMAQQDVRYYLNGMLLEVGDGQVRTVATDGHRLALSETEVDDPNGIDLQVILPRKAVIELSRLLEESDNPVEIEISSNHIRFRMQETVFTSKLIDGKYPDYQRVIPTGSDKQVFSDREMLRQALQRTSILSNEKYRGIRFHFTSGLLQLLAHNPEQEEAEDQIEIDYDGEELIIGFNVGYLIEVLNVIDSEQVCMHLSDANNSCLITNKDDDSNRYVIMPMRL</sequence>
<evidence type="ECO:0000256" key="2">
    <source>
        <dbReference type="ARBA" id="ARBA00010752"/>
    </source>
</evidence>
<dbReference type="Gene3D" id="3.70.10.10">
    <property type="match status" value="1"/>
</dbReference>
<evidence type="ECO:0000256" key="9">
    <source>
        <dbReference type="ARBA" id="ARBA00023125"/>
    </source>
</evidence>
<evidence type="ECO:0000256" key="6">
    <source>
        <dbReference type="ARBA" id="ARBA00022695"/>
    </source>
</evidence>
<comment type="subcellular location">
    <subcellularLocation>
        <location evidence="1 10">Cytoplasm</location>
    </subcellularLocation>
</comment>
<evidence type="ECO:0000256" key="1">
    <source>
        <dbReference type="ARBA" id="ARBA00004496"/>
    </source>
</evidence>
<dbReference type="NCBIfam" id="TIGR00663">
    <property type="entry name" value="dnan"/>
    <property type="match status" value="1"/>
</dbReference>
<keyword evidence="6 10" id="KW-0548">Nucleotidyltransferase</keyword>
<comment type="caution">
    <text evidence="14">The sequence shown here is derived from an EMBL/GenBank/DDBJ whole genome shotgun (WGS) entry which is preliminary data.</text>
</comment>
<evidence type="ECO:0000256" key="4">
    <source>
        <dbReference type="ARBA" id="ARBA00022490"/>
    </source>
</evidence>
<dbReference type="GO" id="GO:0003677">
    <property type="term" value="F:DNA binding"/>
    <property type="evidence" value="ECO:0007669"/>
    <property type="project" value="UniProtKB-UniRule"/>
</dbReference>
<keyword evidence="8 10" id="KW-0239">DNA-directed DNA polymerase</keyword>
<comment type="similarity">
    <text evidence="2 10">Belongs to the beta sliding clamp family.</text>
</comment>
<comment type="subunit">
    <text evidence="10">Forms a ring-shaped head-to-tail homodimer around DNA.</text>
</comment>
<name>A0A6N4DVY5_9GAMM</name>
<reference evidence="14 15" key="1">
    <citation type="submission" date="2018-01" db="EMBL/GenBank/DDBJ databases">
        <title>Novel co-symbiosis in the lucinid bivalve Phacoides pectinatus.</title>
        <authorList>
            <person name="Lim S.J."/>
            <person name="Davis B.G."/>
            <person name="Gill D.E."/>
            <person name="Engel A.S."/>
            <person name="Anderson L.C."/>
            <person name="Campbell B.J."/>
        </authorList>
    </citation>
    <scope>NUCLEOTIDE SEQUENCE [LARGE SCALE GENOMIC DNA]</scope>
    <source>
        <strain evidence="14">N3_P5</strain>
    </source>
</reference>
<dbReference type="GO" id="GO:0008408">
    <property type="term" value="F:3'-5' exonuclease activity"/>
    <property type="evidence" value="ECO:0007669"/>
    <property type="project" value="InterPro"/>
</dbReference>
<evidence type="ECO:0000259" key="13">
    <source>
        <dbReference type="Pfam" id="PF02768"/>
    </source>
</evidence>
<dbReference type="InterPro" id="IPR022637">
    <property type="entry name" value="DNA_polIII_beta_cen"/>
</dbReference>
<dbReference type="GO" id="GO:0005737">
    <property type="term" value="C:cytoplasm"/>
    <property type="evidence" value="ECO:0007669"/>
    <property type="project" value="UniProtKB-SubCell"/>
</dbReference>
<dbReference type="Proteomes" id="UP000250928">
    <property type="component" value="Unassembled WGS sequence"/>
</dbReference>
<protein>
    <recommendedName>
        <fullName evidence="3 10">Beta sliding clamp</fullName>
    </recommendedName>
</protein>
<evidence type="ECO:0000259" key="11">
    <source>
        <dbReference type="Pfam" id="PF00712"/>
    </source>
</evidence>
<dbReference type="GO" id="GO:0003887">
    <property type="term" value="F:DNA-directed DNA polymerase activity"/>
    <property type="evidence" value="ECO:0007669"/>
    <property type="project" value="UniProtKB-UniRule"/>
</dbReference>
<comment type="function">
    <text evidence="10">Confers DNA tethering and processivity to DNA polymerases and other proteins. Acts as a clamp, forming a ring around DNA (a reaction catalyzed by the clamp-loading complex) which diffuses in an ATP-independent manner freely and bidirectionally along dsDNA. Initially characterized for its ability to contact the catalytic subunit of DNA polymerase III (Pol III), a complex, multichain enzyme responsible for most of the replicative synthesis in bacteria; Pol III exhibits 3'-5' exonuclease proofreading activity. The beta chain is required for initiation of replication as well as for processivity of DNA replication.</text>
</comment>
<feature type="domain" description="DNA polymerase III beta sliding clamp N-terminal" evidence="11">
    <location>
        <begin position="1"/>
        <end position="119"/>
    </location>
</feature>
<dbReference type="GO" id="GO:0009360">
    <property type="term" value="C:DNA polymerase III complex"/>
    <property type="evidence" value="ECO:0007669"/>
    <property type="project" value="InterPro"/>
</dbReference>
<feature type="domain" description="DNA polymerase III beta sliding clamp central" evidence="12">
    <location>
        <begin position="129"/>
        <end position="243"/>
    </location>
</feature>
<dbReference type="Pfam" id="PF02768">
    <property type="entry name" value="DNA_pol3_beta_3"/>
    <property type="match status" value="1"/>
</dbReference>
<evidence type="ECO:0000259" key="12">
    <source>
        <dbReference type="Pfam" id="PF02767"/>
    </source>
</evidence>
<dbReference type="InterPro" id="IPR022634">
    <property type="entry name" value="DNA_polIII_beta_N"/>
</dbReference>
<dbReference type="PANTHER" id="PTHR30478">
    <property type="entry name" value="DNA POLYMERASE III SUBUNIT BETA"/>
    <property type="match status" value="1"/>
</dbReference>
<keyword evidence="9" id="KW-0238">DNA-binding</keyword>
<dbReference type="PIRSF" id="PIRSF000804">
    <property type="entry name" value="DNA_pol_III_b"/>
    <property type="match status" value="1"/>
</dbReference>
<dbReference type="SMART" id="SM00480">
    <property type="entry name" value="POL3Bc"/>
    <property type="match status" value="1"/>
</dbReference>
<keyword evidence="7 10" id="KW-0235">DNA replication</keyword>
<evidence type="ECO:0000313" key="14">
    <source>
        <dbReference type="EMBL" id="PUE02669.1"/>
    </source>
</evidence>
<evidence type="ECO:0000256" key="10">
    <source>
        <dbReference type="PIRNR" id="PIRNR000804"/>
    </source>
</evidence>
<organism evidence="14 15">
    <name type="scientific">Candidatus Sedimenticola endophacoides</name>
    <dbReference type="NCBI Taxonomy" id="2548426"/>
    <lineage>
        <taxon>Bacteria</taxon>
        <taxon>Pseudomonadati</taxon>
        <taxon>Pseudomonadota</taxon>
        <taxon>Gammaproteobacteria</taxon>
        <taxon>Chromatiales</taxon>
        <taxon>Sedimenticolaceae</taxon>
        <taxon>Sedimenticola</taxon>
    </lineage>
</organism>
<dbReference type="GO" id="GO:0006271">
    <property type="term" value="P:DNA strand elongation involved in DNA replication"/>
    <property type="evidence" value="ECO:0007669"/>
    <property type="project" value="TreeGrafter"/>
</dbReference>
<keyword evidence="5 10" id="KW-0808">Transferase</keyword>
<proteinExistence type="inferred from homology"/>
<gene>
    <name evidence="14" type="ORF">C3L24_05695</name>
</gene>
<dbReference type="Pfam" id="PF02767">
    <property type="entry name" value="DNA_pol3_beta_2"/>
    <property type="match status" value="1"/>
</dbReference>
<dbReference type="SUPFAM" id="SSF55979">
    <property type="entry name" value="DNA clamp"/>
    <property type="match status" value="3"/>
</dbReference>
<dbReference type="CDD" id="cd00140">
    <property type="entry name" value="beta_clamp"/>
    <property type="match status" value="1"/>
</dbReference>